<keyword evidence="2" id="KW-1133">Transmembrane helix</keyword>
<reference evidence="4" key="1">
    <citation type="journal article" date="2019" name="Int. J. Syst. Evol. Microbiol.">
        <title>The Global Catalogue of Microorganisms (GCM) 10K type strain sequencing project: providing services to taxonomists for standard genome sequencing and annotation.</title>
        <authorList>
            <consortium name="The Broad Institute Genomics Platform"/>
            <consortium name="The Broad Institute Genome Sequencing Center for Infectious Disease"/>
            <person name="Wu L."/>
            <person name="Ma J."/>
        </authorList>
    </citation>
    <scope>NUCLEOTIDE SEQUENCE [LARGE SCALE GENOMIC DNA]</scope>
    <source>
        <strain evidence="4">JCM 3369</strain>
    </source>
</reference>
<evidence type="ECO:0000256" key="1">
    <source>
        <dbReference type="SAM" id="MobiDB-lite"/>
    </source>
</evidence>
<comment type="caution">
    <text evidence="3">The sequence shown here is derived from an EMBL/GenBank/DDBJ whole genome shotgun (WGS) entry which is preliminary data.</text>
</comment>
<protein>
    <recommendedName>
        <fullName evidence="5">Tryptophan-associated transmembrane protein (Trp_oprn_chp)</fullName>
    </recommendedName>
</protein>
<evidence type="ECO:0000313" key="4">
    <source>
        <dbReference type="Proteomes" id="UP001596380"/>
    </source>
</evidence>
<evidence type="ECO:0000313" key="3">
    <source>
        <dbReference type="EMBL" id="MFC6886643.1"/>
    </source>
</evidence>
<keyword evidence="2" id="KW-0472">Membrane</keyword>
<feature type="region of interest" description="Disordered" evidence="1">
    <location>
        <begin position="162"/>
        <end position="231"/>
    </location>
</feature>
<organism evidence="3 4">
    <name type="scientific">Actinomadura yumaensis</name>
    <dbReference type="NCBI Taxonomy" id="111807"/>
    <lineage>
        <taxon>Bacteria</taxon>
        <taxon>Bacillati</taxon>
        <taxon>Actinomycetota</taxon>
        <taxon>Actinomycetes</taxon>
        <taxon>Streptosporangiales</taxon>
        <taxon>Thermomonosporaceae</taxon>
        <taxon>Actinomadura</taxon>
    </lineage>
</organism>
<keyword evidence="4" id="KW-1185">Reference proteome</keyword>
<proteinExistence type="predicted"/>
<sequence length="231" mass="23460">MTGTMRVPRTRGVLSGVLLVLLGLWGGLLPFVGPYLDFGFAPDETWVYDTDRLQLSVAPAVAVGLGGLIVLLAANRAFAMAGAWLAVLGGGWFAVGPTVATLWDVDGVGAPLGTEEGHRVAEQLAGFTALGVVAVFLAAVALGRFAVVGVREADAARAAAAEEAEGPAWTGRPGGAGTTQPIAPTQGRYGRDAQAGRHAGGPAPAVPRQAPPDPAPPDQRVAPEPGERPHG</sequence>
<name>A0ABW2D183_9ACTN</name>
<accession>A0ABW2D183</accession>
<dbReference type="RefSeq" id="WP_160823677.1">
    <property type="nucleotide sequence ID" value="NZ_JBHSXE010000001.1"/>
</dbReference>
<gene>
    <name evidence="3" type="ORF">ACFQKB_43260</name>
</gene>
<feature type="transmembrane region" description="Helical" evidence="2">
    <location>
        <begin position="12"/>
        <end position="33"/>
    </location>
</feature>
<feature type="transmembrane region" description="Helical" evidence="2">
    <location>
        <begin position="123"/>
        <end position="147"/>
    </location>
</feature>
<evidence type="ECO:0008006" key="5">
    <source>
        <dbReference type="Google" id="ProtNLM"/>
    </source>
</evidence>
<dbReference type="Proteomes" id="UP001596380">
    <property type="component" value="Unassembled WGS sequence"/>
</dbReference>
<feature type="transmembrane region" description="Helical" evidence="2">
    <location>
        <begin position="53"/>
        <end position="74"/>
    </location>
</feature>
<evidence type="ECO:0000256" key="2">
    <source>
        <dbReference type="SAM" id="Phobius"/>
    </source>
</evidence>
<feature type="transmembrane region" description="Helical" evidence="2">
    <location>
        <begin position="81"/>
        <end position="103"/>
    </location>
</feature>
<keyword evidence="2" id="KW-0812">Transmembrane</keyword>
<dbReference type="EMBL" id="JBHSXS010000057">
    <property type="protein sequence ID" value="MFC6886643.1"/>
    <property type="molecule type" value="Genomic_DNA"/>
</dbReference>